<dbReference type="GO" id="GO:0008270">
    <property type="term" value="F:zinc ion binding"/>
    <property type="evidence" value="ECO:0007669"/>
    <property type="project" value="UniProtKB-KW"/>
</dbReference>
<dbReference type="Proteomes" id="UP000092321">
    <property type="component" value="Unassembled WGS sequence"/>
</dbReference>
<evidence type="ECO:0008006" key="6">
    <source>
        <dbReference type="Google" id="ProtNLM"/>
    </source>
</evidence>
<dbReference type="PANTHER" id="PTHR23323:SF26">
    <property type="entry name" value="VACUOLAR PROTEIN SORTING-ASSOCIATED PROTEIN 18 HOMOLOG"/>
    <property type="match status" value="1"/>
</dbReference>
<dbReference type="GO" id="GO:0048284">
    <property type="term" value="P:organelle fusion"/>
    <property type="evidence" value="ECO:0007669"/>
    <property type="project" value="TreeGrafter"/>
</dbReference>
<dbReference type="OrthoDB" id="1845386at2759"/>
<protein>
    <recommendedName>
        <fullName evidence="6">Pep3/Vps18/deep orange domain-containing protein</fullName>
    </recommendedName>
</protein>
<organism evidence="4 5">
    <name type="scientific">Hanseniaspora valbyensis NRRL Y-1626</name>
    <dbReference type="NCBI Taxonomy" id="766949"/>
    <lineage>
        <taxon>Eukaryota</taxon>
        <taxon>Fungi</taxon>
        <taxon>Dikarya</taxon>
        <taxon>Ascomycota</taxon>
        <taxon>Saccharomycotina</taxon>
        <taxon>Saccharomycetes</taxon>
        <taxon>Saccharomycodales</taxon>
        <taxon>Saccharomycodaceae</taxon>
        <taxon>Hanseniaspora</taxon>
    </lineage>
</organism>
<name>A0A1B7TIB8_9ASCO</name>
<evidence type="ECO:0000256" key="3">
    <source>
        <dbReference type="ARBA" id="ARBA00022833"/>
    </source>
</evidence>
<evidence type="ECO:0000313" key="5">
    <source>
        <dbReference type="Proteomes" id="UP000092321"/>
    </source>
</evidence>
<dbReference type="GO" id="GO:0005768">
    <property type="term" value="C:endosome"/>
    <property type="evidence" value="ECO:0007669"/>
    <property type="project" value="TreeGrafter"/>
</dbReference>
<keyword evidence="1" id="KW-0479">Metal-binding</keyword>
<evidence type="ECO:0000313" key="4">
    <source>
        <dbReference type="EMBL" id="OBA28491.1"/>
    </source>
</evidence>
<dbReference type="GO" id="GO:0030674">
    <property type="term" value="F:protein-macromolecule adaptor activity"/>
    <property type="evidence" value="ECO:0007669"/>
    <property type="project" value="TreeGrafter"/>
</dbReference>
<keyword evidence="5" id="KW-1185">Reference proteome</keyword>
<dbReference type="GO" id="GO:0007032">
    <property type="term" value="P:endosome organization"/>
    <property type="evidence" value="ECO:0007669"/>
    <property type="project" value="TreeGrafter"/>
</dbReference>
<reference evidence="5" key="1">
    <citation type="journal article" date="2016" name="Proc. Natl. Acad. Sci. U.S.A.">
        <title>Comparative genomics of biotechnologically important yeasts.</title>
        <authorList>
            <person name="Riley R."/>
            <person name="Haridas S."/>
            <person name="Wolfe K.H."/>
            <person name="Lopes M.R."/>
            <person name="Hittinger C.T."/>
            <person name="Goeker M."/>
            <person name="Salamov A.A."/>
            <person name="Wisecaver J.H."/>
            <person name="Long T.M."/>
            <person name="Calvey C.H."/>
            <person name="Aerts A.L."/>
            <person name="Barry K.W."/>
            <person name="Choi C."/>
            <person name="Clum A."/>
            <person name="Coughlan A.Y."/>
            <person name="Deshpande S."/>
            <person name="Douglass A.P."/>
            <person name="Hanson S.J."/>
            <person name="Klenk H.-P."/>
            <person name="LaButti K.M."/>
            <person name="Lapidus A."/>
            <person name="Lindquist E.A."/>
            <person name="Lipzen A.M."/>
            <person name="Meier-Kolthoff J.P."/>
            <person name="Ohm R.A."/>
            <person name="Otillar R.P."/>
            <person name="Pangilinan J.L."/>
            <person name="Peng Y."/>
            <person name="Rokas A."/>
            <person name="Rosa C.A."/>
            <person name="Scheuner C."/>
            <person name="Sibirny A.A."/>
            <person name="Slot J.C."/>
            <person name="Stielow J.B."/>
            <person name="Sun H."/>
            <person name="Kurtzman C.P."/>
            <person name="Blackwell M."/>
            <person name="Grigoriev I.V."/>
            <person name="Jeffries T.W."/>
        </authorList>
    </citation>
    <scope>NUCLEOTIDE SEQUENCE [LARGE SCALE GENOMIC DNA]</scope>
    <source>
        <strain evidence="5">NRRL Y-1626</strain>
    </source>
</reference>
<keyword evidence="2" id="KW-0863">Zinc-finger</keyword>
<proteinExistence type="predicted"/>
<dbReference type="GO" id="GO:0007033">
    <property type="term" value="P:vacuole organization"/>
    <property type="evidence" value="ECO:0007669"/>
    <property type="project" value="TreeGrafter"/>
</dbReference>
<comment type="caution">
    <text evidence="4">The sequence shown here is derived from an EMBL/GenBank/DDBJ whole genome shotgun (WGS) entry which is preliminary data.</text>
</comment>
<sequence>MNVSIEKVQFENDDDSLFFLTQQKIDARNKKLKILKVCNNVVDCCLSQYHLICITDDNKMNIVNQLNIEKMLINQLEDVQGKLLGLDVDYIKQNDNKISSTYWLYDNSNNVFEIILSDEYEDVIEDLINLNRYKEVLSFDLKDYNKVQDIYNRYFNYLINNENTDFNELVAIGGKIHNNFTTIITTLMNKLQSQESPNDFTIIKLVTLLKERVSNFHTNLTENQIKVYLSLILQLLTQLDSSLANTKMMREFLVQNHTLLDVSLTKNLLSESPANLVFYLKLIKDYKSLINYHLTKHDNFLEAIKIISIYCNDPKIVYETADILLMNCPEETVKTWVKLIINQLLALDIELLLSSLLKYFYNIYQVENIPDKKNHALWFLSWYHSTYDSNNKVINNYIVHMLFLDNKHYDLDRVLSFINDNWDNLDQFLLLNLTQKNNNTNKVDVTVYILNKLQMYEESVKICLQEGLFDTARDVINSIDVDIYDNNNNSSNTNNLNLKKKLWILIAKHTITNSYNSKMNLKPIISDLINESDGLLTLIDVFPIINKLSVTVAVIKDEFISNLNQENKILTETNKEIENLISLKQKILKDIDYLTLNYHQEIHDNDICDHCHDNLILKKKFYCFPCCHKLHVNCILEMILKGGDFALKNNVEMIIFKKGNNWLSDLNVLLAKKCPICTDININNIDEPFVLDLSDEKNIINKPLNGGVSSSSIDYLKL</sequence>
<accession>A0A1B7TIB8</accession>
<evidence type="ECO:0000256" key="2">
    <source>
        <dbReference type="ARBA" id="ARBA00022771"/>
    </source>
</evidence>
<keyword evidence="3" id="KW-0862">Zinc</keyword>
<gene>
    <name evidence="4" type="ORF">HANVADRAFT_36783</name>
</gene>
<dbReference type="AlphaFoldDB" id="A0A1B7TIB8"/>
<dbReference type="PANTHER" id="PTHR23323">
    <property type="entry name" value="VACUOLAR PROTEIN SORTING-ASSOCIATED PROTEIN"/>
    <property type="match status" value="1"/>
</dbReference>
<dbReference type="GO" id="GO:0006904">
    <property type="term" value="P:vesicle docking involved in exocytosis"/>
    <property type="evidence" value="ECO:0007669"/>
    <property type="project" value="TreeGrafter"/>
</dbReference>
<dbReference type="GO" id="GO:0030897">
    <property type="term" value="C:HOPS complex"/>
    <property type="evidence" value="ECO:0007669"/>
    <property type="project" value="TreeGrafter"/>
</dbReference>
<dbReference type="EMBL" id="LXPE01000003">
    <property type="protein sequence ID" value="OBA28491.1"/>
    <property type="molecule type" value="Genomic_DNA"/>
</dbReference>
<evidence type="ECO:0000256" key="1">
    <source>
        <dbReference type="ARBA" id="ARBA00022723"/>
    </source>
</evidence>